<keyword evidence="10" id="KW-1185">Reference proteome</keyword>
<evidence type="ECO:0000256" key="4">
    <source>
        <dbReference type="ARBA" id="ARBA00022679"/>
    </source>
</evidence>
<evidence type="ECO:0000256" key="2">
    <source>
        <dbReference type="ARBA" id="ARBA00011738"/>
    </source>
</evidence>
<feature type="domain" description="GST C-terminal" evidence="8">
    <location>
        <begin position="786"/>
        <end position="914"/>
    </location>
</feature>
<dbReference type="PANTHER" id="PTHR43969">
    <property type="entry name" value="GLUTATHIONE S TRANSFERASE D10, ISOFORM A-RELATED"/>
    <property type="match status" value="1"/>
</dbReference>
<dbReference type="InterPro" id="IPR004045">
    <property type="entry name" value="Glutathione_S-Trfase_N"/>
</dbReference>
<feature type="domain" description="GST C-terminal" evidence="8">
    <location>
        <begin position="90"/>
        <end position="209"/>
    </location>
</feature>
<keyword evidence="4" id="KW-0808">Transferase</keyword>
<dbReference type="FunFam" id="3.40.30.10:FF:000034">
    <property type="entry name" value="glutathione S-transferase 1"/>
    <property type="match status" value="1"/>
</dbReference>
<feature type="domain" description="GST C-terminal" evidence="8">
    <location>
        <begin position="947"/>
        <end position="1079"/>
    </location>
</feature>
<dbReference type="SFLD" id="SFLDG01153">
    <property type="entry name" value="Main.4:_Theta-like"/>
    <property type="match status" value="3"/>
</dbReference>
<comment type="catalytic activity">
    <reaction evidence="6">
        <text>RX + glutathione = an S-substituted glutathione + a halide anion + H(+)</text>
        <dbReference type="Rhea" id="RHEA:16437"/>
        <dbReference type="ChEBI" id="CHEBI:15378"/>
        <dbReference type="ChEBI" id="CHEBI:16042"/>
        <dbReference type="ChEBI" id="CHEBI:17792"/>
        <dbReference type="ChEBI" id="CHEBI:57925"/>
        <dbReference type="ChEBI" id="CHEBI:90779"/>
        <dbReference type="EC" id="2.5.1.18"/>
    </reaction>
</comment>
<dbReference type="GO" id="GO:0006749">
    <property type="term" value="P:glutathione metabolic process"/>
    <property type="evidence" value="ECO:0007669"/>
    <property type="project" value="TreeGrafter"/>
</dbReference>
<dbReference type="AlphaFoldDB" id="A0A1J1IJQ6"/>
<organism evidence="9 10">
    <name type="scientific">Clunio marinus</name>
    <dbReference type="NCBI Taxonomy" id="568069"/>
    <lineage>
        <taxon>Eukaryota</taxon>
        <taxon>Metazoa</taxon>
        <taxon>Ecdysozoa</taxon>
        <taxon>Arthropoda</taxon>
        <taxon>Hexapoda</taxon>
        <taxon>Insecta</taxon>
        <taxon>Pterygota</taxon>
        <taxon>Neoptera</taxon>
        <taxon>Endopterygota</taxon>
        <taxon>Diptera</taxon>
        <taxon>Nematocera</taxon>
        <taxon>Chironomoidea</taxon>
        <taxon>Chironomidae</taxon>
        <taxon>Clunio</taxon>
    </lineage>
</organism>
<dbReference type="GO" id="GO:0004364">
    <property type="term" value="F:glutathione transferase activity"/>
    <property type="evidence" value="ECO:0007669"/>
    <property type="project" value="UniProtKB-EC"/>
</dbReference>
<dbReference type="Pfam" id="PF13417">
    <property type="entry name" value="GST_N_3"/>
    <property type="match status" value="1"/>
</dbReference>
<dbReference type="PROSITE" id="PS50405">
    <property type="entry name" value="GST_CTER"/>
    <property type="match status" value="5"/>
</dbReference>
<feature type="domain" description="GST C-terminal" evidence="8">
    <location>
        <begin position="592"/>
        <end position="711"/>
    </location>
</feature>
<proteinExistence type="inferred from homology"/>
<feature type="domain" description="GST N-terminal" evidence="7">
    <location>
        <begin position="845"/>
        <end position="940"/>
    </location>
</feature>
<feature type="domain" description="GST N-terminal" evidence="7">
    <location>
        <begin position="3"/>
        <end position="84"/>
    </location>
</feature>
<dbReference type="SFLD" id="SFLDS00019">
    <property type="entry name" value="Glutathione_Transferase_(cytos"/>
    <property type="match status" value="3"/>
</dbReference>
<dbReference type="SUPFAM" id="SSF47616">
    <property type="entry name" value="GST C-terminal domain-like"/>
    <property type="match status" value="5"/>
</dbReference>
<dbReference type="SUPFAM" id="SSF52833">
    <property type="entry name" value="Thioredoxin-like"/>
    <property type="match status" value="6"/>
</dbReference>
<feature type="domain" description="GST N-terminal" evidence="7">
    <location>
        <begin position="194"/>
        <end position="275"/>
    </location>
</feature>
<dbReference type="Pfam" id="PF00043">
    <property type="entry name" value="GST_C"/>
    <property type="match status" value="5"/>
</dbReference>
<dbReference type="Gene3D" id="1.20.1050.10">
    <property type="match status" value="5"/>
</dbReference>
<dbReference type="InterPro" id="IPR004046">
    <property type="entry name" value="GST_C"/>
</dbReference>
<accession>A0A1J1IJQ6</accession>
<name>A0A1J1IJQ6_9DIPT</name>
<reference evidence="9 10" key="1">
    <citation type="submission" date="2015-04" db="EMBL/GenBank/DDBJ databases">
        <authorList>
            <person name="Syromyatnikov M.Y."/>
            <person name="Popov V.N."/>
        </authorList>
    </citation>
    <scope>NUCLEOTIDE SEQUENCE [LARGE SCALE GENOMIC DNA]</scope>
</reference>
<sequence length="1083" mass="121308">MSSSLIFYHALGSPPSRSCLMLLRKLNLDVEVKLVDLSAGEQNDPKFLKLNPLHQVPVLVDGDFVLTESRAILAYLLNKFQPESDLFPQDPKARAVVDQKLYYDATVVFESFAQIVRSVLYKGNKKILKEDREKLVNTLNYLDNLLSKTQWFAGNNITIADYSILGTITTLKEFGYDLAKHSNLNDWYGRCQSFPGFQENVDGSPPSRAVLQTIRVLGLEVEVKKLDLMKGENLTSEFLGINPLHQVPVLIDGKFVVAESRAIMTYLINSRRPDCDWYPMDPKVRARIDQLLYFEAINFFELVVSILLYHTPGSPPSRTALMAIRNVGADVEIVTLNLLAGEHQTPEFAKLNPLKRVPVLVDGDYVLNESRAILGYLANSRKPGSSLYPSDPKARGLVDQFLYYDAGSFFGAIGPVLGPILFRGVKEVSTENLDRLKGALAHLNSSLEGKKYFAGNQPTIADISIISNMNQVINMFGHFGNYPNIKEWYKRCSSLPGFDENAKGAKVIGELLASKAPARSALMAIRNVDADVEIINFNLLTGEHKNPEFEKLNPLKLVPVLVDGDYVLNESRAILGYLANSRKPGSSLYPSDPKARGLVDQFLYYDLASFFGALVPILIPILYKGVTEILPEDKERLKGVLSYLNSSLEGKKYFAGDHPTIADISIISDMNQVINMFGHFGNYPNLKQWYIKKRLESIMTLTLYYSPVSPPSRCVLLTLINLGIEFDIKIVNLAAGDHKTSSFGKLNPQRTVPVVIDDGFVMSESRAIITYLVDTKSPDSSLYPTDPKIRYAVNHKLFYDATVFSTRLAEAMYPIMRGQETVISQEAKDNVLSTLDVLDNFLDGNEWISGTDEASIADLSILAAFSTLYHVGQDISSYPNLSTWYERCSNLPGFAENEKGAKMFAQIPRCCVPTLVDHEFILWESKAILIYLAEKYAKNSHALYPKCVKTRAVIHQRLFHDSSDFYVRILDIANLAFSSSSTTTVATVTAQHWENLKKSLLILENFLEGYEYFAGNCMTIADFAYLASISTLVHFGFNLSPYTNVNNWYRRMRDVSGFQECEQGAREFGAIVKGKLTNLFESI</sequence>
<dbReference type="PANTHER" id="PTHR43969:SF9">
    <property type="entry name" value="GLUTATHIONE S TRANSFERASE D10, ISOFORM A-RELATED"/>
    <property type="match status" value="1"/>
</dbReference>
<evidence type="ECO:0000259" key="8">
    <source>
        <dbReference type="PROSITE" id="PS50405"/>
    </source>
</evidence>
<dbReference type="CDD" id="cd03177">
    <property type="entry name" value="GST_C_Delta_Epsilon"/>
    <property type="match status" value="4"/>
</dbReference>
<dbReference type="SFLD" id="SFLDG00358">
    <property type="entry name" value="Main_(cytGST)"/>
    <property type="match status" value="3"/>
</dbReference>
<dbReference type="InterPro" id="IPR010987">
    <property type="entry name" value="Glutathione-S-Trfase_C-like"/>
</dbReference>
<comment type="subunit">
    <text evidence="2">Homodimer.</text>
</comment>
<dbReference type="InterPro" id="IPR036282">
    <property type="entry name" value="Glutathione-S-Trfase_C_sf"/>
</dbReference>
<dbReference type="EMBL" id="CVRI01000054">
    <property type="protein sequence ID" value="CRL00424.1"/>
    <property type="molecule type" value="Genomic_DNA"/>
</dbReference>
<feature type="domain" description="GST N-terminal" evidence="7">
    <location>
        <begin position="503"/>
        <end position="586"/>
    </location>
</feature>
<feature type="domain" description="GST N-terminal" evidence="7">
    <location>
        <begin position="304"/>
        <end position="385"/>
    </location>
</feature>
<dbReference type="Proteomes" id="UP000183832">
    <property type="component" value="Unassembled WGS sequence"/>
</dbReference>
<dbReference type="PROSITE" id="PS50404">
    <property type="entry name" value="GST_NTER"/>
    <property type="match status" value="6"/>
</dbReference>
<gene>
    <name evidence="9" type="ORF">CLUMA_CG013690</name>
</gene>
<dbReference type="OrthoDB" id="2309723at2759"/>
<protein>
    <recommendedName>
        <fullName evidence="3">glutathione transferase</fullName>
        <ecNumber evidence="3">2.5.1.18</ecNumber>
    </recommendedName>
    <alternativeName>
        <fullName evidence="5">GST class-theta</fullName>
    </alternativeName>
</protein>
<feature type="domain" description="GST N-terminal" evidence="7">
    <location>
        <begin position="699"/>
        <end position="780"/>
    </location>
</feature>
<evidence type="ECO:0000256" key="3">
    <source>
        <dbReference type="ARBA" id="ARBA00012452"/>
    </source>
</evidence>
<dbReference type="FunFam" id="3.40.30.10:FF:000208">
    <property type="entry name" value="glutathione S-transferase 1"/>
    <property type="match status" value="1"/>
</dbReference>
<evidence type="ECO:0000256" key="5">
    <source>
        <dbReference type="ARBA" id="ARBA00041523"/>
    </source>
</evidence>
<dbReference type="EC" id="2.5.1.18" evidence="3"/>
<evidence type="ECO:0000256" key="6">
    <source>
        <dbReference type="ARBA" id="ARBA00047960"/>
    </source>
</evidence>
<evidence type="ECO:0000259" key="7">
    <source>
        <dbReference type="PROSITE" id="PS50404"/>
    </source>
</evidence>
<dbReference type="STRING" id="568069.A0A1J1IJQ6"/>
<dbReference type="CDD" id="cd03045">
    <property type="entry name" value="GST_N_Delta_Epsilon"/>
    <property type="match status" value="2"/>
</dbReference>
<evidence type="ECO:0000313" key="9">
    <source>
        <dbReference type="EMBL" id="CRL00424.1"/>
    </source>
</evidence>
<dbReference type="Gene3D" id="3.40.30.10">
    <property type="entry name" value="Glutaredoxin"/>
    <property type="match status" value="5"/>
</dbReference>
<evidence type="ECO:0000313" key="10">
    <source>
        <dbReference type="Proteomes" id="UP000183832"/>
    </source>
</evidence>
<dbReference type="Pfam" id="PF02798">
    <property type="entry name" value="GST_N"/>
    <property type="match status" value="4"/>
</dbReference>
<comment type="similarity">
    <text evidence="1">Belongs to the GST superfamily. Theta family.</text>
</comment>
<evidence type="ECO:0000256" key="1">
    <source>
        <dbReference type="ARBA" id="ARBA00009899"/>
    </source>
</evidence>
<dbReference type="FunFam" id="1.20.1050.10:FF:000007">
    <property type="entry name" value="Glutathione S-transferase 1-1"/>
    <property type="match status" value="4"/>
</dbReference>
<dbReference type="InterPro" id="IPR040079">
    <property type="entry name" value="Glutathione_S-Trfase"/>
</dbReference>
<dbReference type="InterPro" id="IPR036249">
    <property type="entry name" value="Thioredoxin-like_sf"/>
</dbReference>
<feature type="domain" description="GST C-terminal" evidence="8">
    <location>
        <begin position="391"/>
        <end position="518"/>
    </location>
</feature>